<dbReference type="SUPFAM" id="SSF46565">
    <property type="entry name" value="Chaperone J-domain"/>
    <property type="match status" value="1"/>
</dbReference>
<comment type="subcellular location">
    <subcellularLocation>
        <location evidence="1">Mitochondrion inner membrane</location>
    </subcellularLocation>
</comment>
<organism evidence="8 9">
    <name type="scientific">Eremothecium gossypii (strain ATCC 10895 / CBS 109.51 / FGSC 9923 / NRRL Y-1056)</name>
    <name type="common">Yeast</name>
    <name type="synonym">Ashbya gossypii</name>
    <dbReference type="NCBI Taxonomy" id="284811"/>
    <lineage>
        <taxon>Eukaryota</taxon>
        <taxon>Fungi</taxon>
        <taxon>Dikarya</taxon>
        <taxon>Ascomycota</taxon>
        <taxon>Saccharomycotina</taxon>
        <taxon>Saccharomycetes</taxon>
        <taxon>Saccharomycetales</taxon>
        <taxon>Saccharomycetaceae</taxon>
        <taxon>Eremothecium</taxon>
    </lineage>
</organism>
<keyword evidence="5" id="KW-0472">Membrane</keyword>
<keyword evidence="3" id="KW-0653">Protein transport</keyword>
<dbReference type="Gene3D" id="1.10.287.110">
    <property type="entry name" value="DnaJ domain"/>
    <property type="match status" value="1"/>
</dbReference>
<dbReference type="FunCoup" id="Q74Z14">
    <property type="interactions" value="88"/>
</dbReference>
<evidence type="ECO:0000256" key="4">
    <source>
        <dbReference type="ARBA" id="ARBA00023128"/>
    </source>
</evidence>
<dbReference type="eggNOG" id="KOG0723">
    <property type="taxonomic scope" value="Eukaryota"/>
</dbReference>
<dbReference type="AlphaFoldDB" id="Q74Z14"/>
<dbReference type="InParanoid" id="Q74Z14"/>
<keyword evidence="9" id="KW-1185">Reference proteome</keyword>
<evidence type="ECO:0000256" key="3">
    <source>
        <dbReference type="ARBA" id="ARBA00023010"/>
    </source>
</evidence>
<dbReference type="HOGENOM" id="CLU_017633_13_4_1"/>
<sequence>MVLPVIAAASITAIAVALRAGVRAWQTYKQLTPLMIAQLNGLRIQAGDVSKFGSKYRTQLPRSVIAQLEQYPGGFYKRMNEVEAMLILQITGDEIKLLDRNMLKKKHRRAMLLNHPDKGGSPYVAMKINEARDVMEQSSLVR</sequence>
<dbReference type="InterPro" id="IPR036869">
    <property type="entry name" value="J_dom_sf"/>
</dbReference>
<dbReference type="GO" id="GO:0001671">
    <property type="term" value="F:ATPase activator activity"/>
    <property type="evidence" value="ECO:0000318"/>
    <property type="project" value="GO_Central"/>
</dbReference>
<evidence type="ECO:0000256" key="1">
    <source>
        <dbReference type="ARBA" id="ARBA00004273"/>
    </source>
</evidence>
<keyword evidence="4" id="KW-0496">Mitochondrion</keyword>
<dbReference type="GO" id="GO:0030150">
    <property type="term" value="P:protein import into mitochondrial matrix"/>
    <property type="evidence" value="ECO:0000318"/>
    <property type="project" value="GO_Central"/>
</dbReference>
<dbReference type="Proteomes" id="UP000000591">
    <property type="component" value="Chromosome VII"/>
</dbReference>
<evidence type="ECO:0000256" key="2">
    <source>
        <dbReference type="ARBA" id="ARBA00022792"/>
    </source>
</evidence>
<keyword evidence="3" id="KW-0813">Transport</keyword>
<reference evidence="9" key="2">
    <citation type="journal article" date="2013" name="G3 (Bethesda)">
        <title>Genomes of Ashbya fungi isolated from insects reveal four mating-type loci, numerous translocations, lack of transposons, and distinct gene duplications.</title>
        <authorList>
            <person name="Dietrich F.S."/>
            <person name="Voegeli S."/>
            <person name="Kuo S."/>
            <person name="Philippsen P."/>
        </authorList>
    </citation>
    <scope>GENOME REANNOTATION</scope>
    <source>
        <strain evidence="9">ATCC 10895 / CBS 109.51 / FGSC 9923 / NRRL Y-1056</strain>
    </source>
</reference>
<keyword evidence="6" id="KW-0143">Chaperone</keyword>
<dbReference type="STRING" id="284811.Q74Z14"/>
<keyword evidence="2" id="KW-0999">Mitochondrion inner membrane</keyword>
<evidence type="ECO:0000256" key="5">
    <source>
        <dbReference type="ARBA" id="ARBA00023136"/>
    </source>
</evidence>
<proteinExistence type="predicted"/>
<dbReference type="RefSeq" id="NP_987059.1">
    <property type="nucleotide sequence ID" value="NM_212121.1"/>
</dbReference>
<feature type="domain" description="J" evidence="7">
    <location>
        <begin position="82"/>
        <end position="140"/>
    </location>
</feature>
<dbReference type="OrthoDB" id="240298at2759"/>
<evidence type="ECO:0000313" key="8">
    <source>
        <dbReference type="EMBL" id="AAS54883.1"/>
    </source>
</evidence>
<dbReference type="OMA" id="KLMVMNH"/>
<protein>
    <submittedName>
        <fullName evidence="8">AGR393Wp</fullName>
    </submittedName>
</protein>
<dbReference type="GO" id="GO:0001405">
    <property type="term" value="C:PAM complex, Tim23 associated import motor"/>
    <property type="evidence" value="ECO:0000318"/>
    <property type="project" value="GO_Central"/>
</dbReference>
<evidence type="ECO:0000313" key="9">
    <source>
        <dbReference type="Proteomes" id="UP000000591"/>
    </source>
</evidence>
<dbReference type="SMART" id="SM00271">
    <property type="entry name" value="DnaJ"/>
    <property type="match status" value="1"/>
</dbReference>
<dbReference type="EMBL" id="AE016820">
    <property type="protein sequence ID" value="AAS54883.1"/>
    <property type="molecule type" value="Genomic_DNA"/>
</dbReference>
<evidence type="ECO:0000259" key="7">
    <source>
        <dbReference type="SMART" id="SM00271"/>
    </source>
</evidence>
<dbReference type="CDD" id="cd06257">
    <property type="entry name" value="DnaJ"/>
    <property type="match status" value="1"/>
</dbReference>
<gene>
    <name evidence="8" type="ORF">AGOS_AGR393W</name>
</gene>
<evidence type="ECO:0000256" key="6">
    <source>
        <dbReference type="ARBA" id="ARBA00023186"/>
    </source>
</evidence>
<name>Q74Z14_EREGS</name>
<dbReference type="PANTHER" id="PTHR12763:SF29">
    <property type="entry name" value="MITOCHONDRIAL DNAJ HOMOLOG 2"/>
    <property type="match status" value="1"/>
</dbReference>
<accession>Q74Z14</accession>
<reference evidence="8 9" key="1">
    <citation type="journal article" date="2004" name="Science">
        <title>The Ashbya gossypii genome as a tool for mapping the ancient Saccharomyces cerevisiae genome.</title>
        <authorList>
            <person name="Dietrich F.S."/>
            <person name="Voegeli S."/>
            <person name="Brachat S."/>
            <person name="Lerch A."/>
            <person name="Gates K."/>
            <person name="Steiner S."/>
            <person name="Mohr C."/>
            <person name="Pohlmann R."/>
            <person name="Luedi P."/>
            <person name="Choi S."/>
            <person name="Wing R.A."/>
            <person name="Flavier A."/>
            <person name="Gaffney T.D."/>
            <person name="Philippsen P."/>
        </authorList>
    </citation>
    <scope>NUCLEOTIDE SEQUENCE [LARGE SCALE GENOMIC DNA]</scope>
    <source>
        <strain evidence="9">ATCC 10895 / CBS 109.51 / FGSC 9923 / NRRL Y-1056</strain>
    </source>
</reference>
<dbReference type="FunFam" id="1.10.287.110:FF:000001">
    <property type="entry name" value="Import inner membrane translocase subunit tim14"/>
    <property type="match status" value="1"/>
</dbReference>
<dbReference type="GeneID" id="4623363"/>
<dbReference type="PANTHER" id="PTHR12763">
    <property type="match status" value="1"/>
</dbReference>
<dbReference type="InterPro" id="IPR001623">
    <property type="entry name" value="DnaJ_domain"/>
</dbReference>
<dbReference type="KEGG" id="ago:AGOS_AGR393W"/>
<keyword evidence="3" id="KW-0811">Translocation</keyword>